<evidence type="ECO:0000313" key="8">
    <source>
        <dbReference type="Proteomes" id="UP001321506"/>
    </source>
</evidence>
<dbReference type="GO" id="GO:0005886">
    <property type="term" value="C:plasma membrane"/>
    <property type="evidence" value="ECO:0007669"/>
    <property type="project" value="UniProtKB-SubCell"/>
</dbReference>
<dbReference type="RefSeq" id="WP_281488864.1">
    <property type="nucleotide sequence ID" value="NZ_JASATX010000003.1"/>
</dbReference>
<keyword evidence="4 5" id="KW-0472">Membrane</keyword>
<dbReference type="PROSITE" id="PS50850">
    <property type="entry name" value="MFS"/>
    <property type="match status" value="1"/>
</dbReference>
<dbReference type="Gene3D" id="1.20.1250.20">
    <property type="entry name" value="MFS general substrate transporter like domains"/>
    <property type="match status" value="1"/>
</dbReference>
<sequence>MALVLVLAISTWFTMSAALPDLVEAWSLSAGEATWMTSSVQLGFAVGGLSAAALMLADRVDSHVLLASSSLLAALCSAGMLLAEGLWTALPLRFLLGIALAGVYPVALRLVASWTPAERRSRAYGLVIGALTLGSALPYLLRSTALAQWQWVTLAAAVFATTAAIIAIVFVRSGPMVARAPRFRWSDALSGFRDSTARRANLGYFGHMWELYAMWAWLPMLVAATLGDGTPLSAVGWIAVFVFIGLFGAFGALAGGMFASRFGSPRVAAIAMIASGTCALSASLMTTMPDWLVVALLAVWGATVIADSGLFSSVLSGAVCTHCVGTALSMQTAIGFAITVASIQLIPLLAEVAGWGWGPAMAVLAIGPLAGAIAMLGIRPPAGRPGMPPRPHSQRA</sequence>
<feature type="transmembrane region" description="Helical" evidence="5">
    <location>
        <begin position="147"/>
        <end position="171"/>
    </location>
</feature>
<dbReference type="EMBL" id="JASATX010000003">
    <property type="protein sequence ID" value="MDI2099081.1"/>
    <property type="molecule type" value="Genomic_DNA"/>
</dbReference>
<keyword evidence="2 5" id="KW-0812">Transmembrane</keyword>
<gene>
    <name evidence="7" type="ORF">QF206_08920</name>
</gene>
<feature type="transmembrane region" description="Helical" evidence="5">
    <location>
        <begin position="327"/>
        <end position="350"/>
    </location>
</feature>
<evidence type="ECO:0000256" key="5">
    <source>
        <dbReference type="SAM" id="Phobius"/>
    </source>
</evidence>
<evidence type="ECO:0000256" key="4">
    <source>
        <dbReference type="ARBA" id="ARBA00023136"/>
    </source>
</evidence>
<accession>A0AAW6T5H4</accession>
<protein>
    <submittedName>
        <fullName evidence="7">MFS transporter</fullName>
    </submittedName>
</protein>
<dbReference type="InterPro" id="IPR020846">
    <property type="entry name" value="MFS_dom"/>
</dbReference>
<comment type="caution">
    <text evidence="7">The sequence shown here is derived from an EMBL/GenBank/DDBJ whole genome shotgun (WGS) entry which is preliminary data.</text>
</comment>
<name>A0AAW6T5H4_9MICO</name>
<feature type="transmembrane region" description="Helical" evidence="5">
    <location>
        <begin position="356"/>
        <end position="378"/>
    </location>
</feature>
<proteinExistence type="predicted"/>
<dbReference type="PANTHER" id="PTHR23521:SF3">
    <property type="entry name" value="MFS TRANSPORTER"/>
    <property type="match status" value="1"/>
</dbReference>
<evidence type="ECO:0000256" key="1">
    <source>
        <dbReference type="ARBA" id="ARBA00004651"/>
    </source>
</evidence>
<dbReference type="Proteomes" id="UP001321506">
    <property type="component" value="Unassembled WGS sequence"/>
</dbReference>
<feature type="transmembrane region" description="Helical" evidence="5">
    <location>
        <begin position="64"/>
        <end position="83"/>
    </location>
</feature>
<feature type="transmembrane region" description="Helical" evidence="5">
    <location>
        <begin position="291"/>
        <end position="315"/>
    </location>
</feature>
<feature type="transmembrane region" description="Helical" evidence="5">
    <location>
        <begin position="35"/>
        <end position="57"/>
    </location>
</feature>
<evidence type="ECO:0000256" key="2">
    <source>
        <dbReference type="ARBA" id="ARBA00022692"/>
    </source>
</evidence>
<evidence type="ECO:0000256" key="3">
    <source>
        <dbReference type="ARBA" id="ARBA00022989"/>
    </source>
</evidence>
<feature type="domain" description="Major facilitator superfamily (MFS) profile" evidence="6">
    <location>
        <begin position="1"/>
        <end position="383"/>
    </location>
</feature>
<organism evidence="7 8">
    <name type="scientific">Ruicaihuangia caeni</name>
    <dbReference type="NCBI Taxonomy" id="3042517"/>
    <lineage>
        <taxon>Bacteria</taxon>
        <taxon>Bacillati</taxon>
        <taxon>Actinomycetota</taxon>
        <taxon>Actinomycetes</taxon>
        <taxon>Micrococcales</taxon>
        <taxon>Microbacteriaceae</taxon>
        <taxon>Ruicaihuangia</taxon>
    </lineage>
</organism>
<dbReference type="AlphaFoldDB" id="A0AAW6T5H4"/>
<keyword evidence="8" id="KW-1185">Reference proteome</keyword>
<dbReference type="InterPro" id="IPR011701">
    <property type="entry name" value="MFS"/>
</dbReference>
<dbReference type="Pfam" id="PF07690">
    <property type="entry name" value="MFS_1"/>
    <property type="match status" value="1"/>
</dbReference>
<dbReference type="GO" id="GO:0022857">
    <property type="term" value="F:transmembrane transporter activity"/>
    <property type="evidence" value="ECO:0007669"/>
    <property type="project" value="InterPro"/>
</dbReference>
<keyword evidence="3 5" id="KW-1133">Transmembrane helix</keyword>
<feature type="transmembrane region" description="Helical" evidence="5">
    <location>
        <begin position="267"/>
        <end position="285"/>
    </location>
</feature>
<evidence type="ECO:0000313" key="7">
    <source>
        <dbReference type="EMBL" id="MDI2099081.1"/>
    </source>
</evidence>
<feature type="transmembrane region" description="Helical" evidence="5">
    <location>
        <begin position="234"/>
        <end position="255"/>
    </location>
</feature>
<reference evidence="7 8" key="1">
    <citation type="submission" date="2023-04" db="EMBL/GenBank/DDBJ databases">
        <title>Klugiella caeni sp. nov. isolated from the sludge of biochemical tank.</title>
        <authorList>
            <person name="Geng K."/>
        </authorList>
    </citation>
    <scope>NUCLEOTIDE SEQUENCE [LARGE SCALE GENOMIC DNA]</scope>
    <source>
        <strain evidence="7 8">YN-L-19</strain>
    </source>
</reference>
<dbReference type="InterPro" id="IPR036259">
    <property type="entry name" value="MFS_trans_sf"/>
</dbReference>
<comment type="subcellular location">
    <subcellularLocation>
        <location evidence="1">Cell membrane</location>
        <topology evidence="1">Multi-pass membrane protein</topology>
    </subcellularLocation>
</comment>
<dbReference type="PANTHER" id="PTHR23521">
    <property type="entry name" value="TRANSPORTER MFS SUPERFAMILY"/>
    <property type="match status" value="1"/>
</dbReference>
<feature type="transmembrane region" description="Helical" evidence="5">
    <location>
        <begin position="202"/>
        <end position="222"/>
    </location>
</feature>
<feature type="transmembrane region" description="Helical" evidence="5">
    <location>
        <begin position="123"/>
        <end position="141"/>
    </location>
</feature>
<dbReference type="SUPFAM" id="SSF103473">
    <property type="entry name" value="MFS general substrate transporter"/>
    <property type="match status" value="1"/>
</dbReference>
<feature type="transmembrane region" description="Helical" evidence="5">
    <location>
        <begin position="89"/>
        <end position="111"/>
    </location>
</feature>
<evidence type="ECO:0000259" key="6">
    <source>
        <dbReference type="PROSITE" id="PS50850"/>
    </source>
</evidence>